<feature type="domain" description="N-acetyltransferase" evidence="17">
    <location>
        <begin position="554"/>
        <end position="620"/>
    </location>
</feature>
<evidence type="ECO:0000256" key="12">
    <source>
        <dbReference type="ARBA" id="ARBA00023014"/>
    </source>
</evidence>
<dbReference type="SUPFAM" id="SSF55729">
    <property type="entry name" value="Acyl-CoA N-acyltransferases (Nat)"/>
    <property type="match status" value="1"/>
</dbReference>
<keyword evidence="16" id="KW-1133">Transmembrane helix</keyword>
<keyword evidence="11" id="KW-0408">Iron</keyword>
<name>A0A6C0HX21_9ZZZZ</name>
<dbReference type="EMBL" id="MN740022">
    <property type="protein sequence ID" value="QHT84665.1"/>
    <property type="molecule type" value="Genomic_DNA"/>
</dbReference>
<keyword evidence="12" id="KW-0411">Iron-sulfur</keyword>
<dbReference type="GO" id="GO:0046872">
    <property type="term" value="F:metal ion binding"/>
    <property type="evidence" value="ECO:0007669"/>
    <property type="project" value="UniProtKB-KW"/>
</dbReference>
<dbReference type="InterPro" id="IPR032432">
    <property type="entry name" value="Radical_SAM_C"/>
</dbReference>
<comment type="catalytic activity">
    <reaction evidence="15">
        <text>uridine(34) in tRNA + acetyl-CoA + S-adenosyl-L-methionine + H2O = 5-(carboxymethyl)uridine(34) in tRNA + 5'-deoxyadenosine + L-methionine + CoA + 2 H(+)</text>
        <dbReference type="Rhea" id="RHEA:61020"/>
        <dbReference type="Rhea" id="RHEA-COMP:10407"/>
        <dbReference type="Rhea" id="RHEA-COMP:11727"/>
        <dbReference type="ChEBI" id="CHEBI:15377"/>
        <dbReference type="ChEBI" id="CHEBI:15378"/>
        <dbReference type="ChEBI" id="CHEBI:17319"/>
        <dbReference type="ChEBI" id="CHEBI:57287"/>
        <dbReference type="ChEBI" id="CHEBI:57288"/>
        <dbReference type="ChEBI" id="CHEBI:57844"/>
        <dbReference type="ChEBI" id="CHEBI:59789"/>
        <dbReference type="ChEBI" id="CHEBI:65315"/>
        <dbReference type="ChEBI" id="CHEBI:74882"/>
        <dbReference type="EC" id="2.3.1.311"/>
    </reaction>
    <physiologicalReaction direction="left-to-right" evidence="15">
        <dbReference type="Rhea" id="RHEA:61021"/>
    </physiologicalReaction>
</comment>
<keyword evidence="16" id="KW-0812">Transmembrane</keyword>
<evidence type="ECO:0000256" key="4">
    <source>
        <dbReference type="ARBA" id="ARBA00022485"/>
    </source>
</evidence>
<dbReference type="EC" id="2.3.1.311" evidence="14"/>
<proteinExistence type="inferred from homology"/>
<evidence type="ECO:0000256" key="10">
    <source>
        <dbReference type="ARBA" id="ARBA00022884"/>
    </source>
</evidence>
<evidence type="ECO:0000256" key="16">
    <source>
        <dbReference type="SAM" id="Phobius"/>
    </source>
</evidence>
<dbReference type="PROSITE" id="PS51186">
    <property type="entry name" value="GNAT"/>
    <property type="match status" value="1"/>
</dbReference>
<dbReference type="AlphaFoldDB" id="A0A6C0HX21"/>
<evidence type="ECO:0000256" key="2">
    <source>
        <dbReference type="ARBA" id="ARBA00005217"/>
    </source>
</evidence>
<keyword evidence="9" id="KW-0479">Metal-binding</keyword>
<evidence type="ECO:0000256" key="14">
    <source>
        <dbReference type="ARBA" id="ARBA00044771"/>
    </source>
</evidence>
<keyword evidence="7" id="KW-0949">S-adenosyl-L-methionine</keyword>
<dbReference type="SFLD" id="SFLDF00344">
    <property type="entry name" value="ELP3-like"/>
    <property type="match status" value="1"/>
</dbReference>
<dbReference type="SUPFAM" id="SSF102114">
    <property type="entry name" value="Radical SAM enzymes"/>
    <property type="match status" value="1"/>
</dbReference>
<keyword evidence="4" id="KW-0004">4Fe-4S</keyword>
<dbReference type="InterPro" id="IPR034687">
    <property type="entry name" value="ELP3-like"/>
</dbReference>
<dbReference type="NCBIfam" id="TIGR01211">
    <property type="entry name" value="ELP3"/>
    <property type="match status" value="1"/>
</dbReference>
<feature type="transmembrane region" description="Helical" evidence="16">
    <location>
        <begin position="619"/>
        <end position="641"/>
    </location>
</feature>
<evidence type="ECO:0000256" key="7">
    <source>
        <dbReference type="ARBA" id="ARBA00022691"/>
    </source>
</evidence>
<evidence type="ECO:0000256" key="6">
    <source>
        <dbReference type="ARBA" id="ARBA00022679"/>
    </source>
</evidence>
<comment type="pathway">
    <text evidence="2">tRNA modification.</text>
</comment>
<evidence type="ECO:0000256" key="11">
    <source>
        <dbReference type="ARBA" id="ARBA00023004"/>
    </source>
</evidence>
<keyword evidence="8" id="KW-0819">tRNA processing</keyword>
<dbReference type="GO" id="GO:0033588">
    <property type="term" value="C:elongator holoenzyme complex"/>
    <property type="evidence" value="ECO:0007669"/>
    <property type="project" value="TreeGrafter"/>
</dbReference>
<evidence type="ECO:0000256" key="13">
    <source>
        <dbReference type="ARBA" id="ARBA00023315"/>
    </source>
</evidence>
<dbReference type="Pfam" id="PF04055">
    <property type="entry name" value="Radical_SAM"/>
    <property type="match status" value="1"/>
</dbReference>
<comment type="cofactor">
    <cofactor evidence="1">
        <name>[4Fe-4S] cluster</name>
        <dbReference type="ChEBI" id="CHEBI:49883"/>
    </cofactor>
</comment>
<dbReference type="GO" id="GO:0000049">
    <property type="term" value="F:tRNA binding"/>
    <property type="evidence" value="ECO:0007669"/>
    <property type="project" value="UniProtKB-KW"/>
</dbReference>
<evidence type="ECO:0000259" key="17">
    <source>
        <dbReference type="PROSITE" id="PS51186"/>
    </source>
</evidence>
<evidence type="ECO:0000256" key="9">
    <source>
        <dbReference type="ARBA" id="ARBA00022723"/>
    </source>
</evidence>
<evidence type="ECO:0000313" key="18">
    <source>
        <dbReference type="EMBL" id="QHT84665.1"/>
    </source>
</evidence>
<evidence type="ECO:0000256" key="8">
    <source>
        <dbReference type="ARBA" id="ARBA00022694"/>
    </source>
</evidence>
<dbReference type="InterPro" id="IPR058240">
    <property type="entry name" value="rSAM_sf"/>
</dbReference>
<dbReference type="CDD" id="cd04301">
    <property type="entry name" value="NAT_SF"/>
    <property type="match status" value="1"/>
</dbReference>
<dbReference type="GO" id="GO:0005634">
    <property type="term" value="C:nucleus"/>
    <property type="evidence" value="ECO:0007669"/>
    <property type="project" value="TreeGrafter"/>
</dbReference>
<organism evidence="18">
    <name type="scientific">viral metagenome</name>
    <dbReference type="NCBI Taxonomy" id="1070528"/>
    <lineage>
        <taxon>unclassified sequences</taxon>
        <taxon>metagenomes</taxon>
        <taxon>organismal metagenomes</taxon>
    </lineage>
</organism>
<comment type="similarity">
    <text evidence="3">Belongs to the ELP3 family.</text>
</comment>
<dbReference type="GO" id="GO:0051539">
    <property type="term" value="F:4 iron, 4 sulfur cluster binding"/>
    <property type="evidence" value="ECO:0007669"/>
    <property type="project" value="UniProtKB-KW"/>
</dbReference>
<dbReference type="SMART" id="SM00729">
    <property type="entry name" value="Elp3"/>
    <property type="match status" value="1"/>
</dbReference>
<dbReference type="PANTHER" id="PTHR11135">
    <property type="entry name" value="HISTONE ACETYLTRANSFERASE-RELATED"/>
    <property type="match status" value="1"/>
</dbReference>
<dbReference type="Gene3D" id="3.40.630.30">
    <property type="match status" value="1"/>
</dbReference>
<keyword evidence="6" id="KW-0808">Transferase</keyword>
<evidence type="ECO:0000256" key="5">
    <source>
        <dbReference type="ARBA" id="ARBA00022555"/>
    </source>
</evidence>
<sequence length="642" mass="75156">MTNISDIEDHQFNHLFLHERMDNNKDKEEAYLIDLINNINDNTTDKEYKKLVFAMRKKHKVVPGVIILNYLYKKCIQNKTIKPNKHFEKFNIRNETRATSGITQITVLTSPRPNGQDFTCEHNCYYCPNEPAHEENNWTPQPRSYLFNEPAVRRANENKFDAAWQVWHRASALELCGLPVDKVELYILGGTWGSYPIDYRIEFVRDLYYAANTYYHDKTEQCSNMRPRLSLEEEIEINQTTDVRIIGLTMETRPDHVTADEIKLLRRMNCTRVQIGVQHLDYEILKKINRGCYYDDVKRGIYNLLNCGFKVEIHLMFDLPNASPDKDKALINQIFRIEENGEYNFADPNITFDEAKYYPFQSVDWTVTKQWEDKGEYLHYSHEDLIDVLIYAKSHTPPSIRLARVIRDIPVSYVYAGNNVPNLRQLLEEDMKKKNLVCKCIRCREVRNKKTDINNIIMNIREYDASGGHEYFISIESPDKEIIYGFCRLRLSPNMGMILTGGYSRDKSVSINKDEDVNLFPFLNNVAVVRELHVYGNMTPHKSKKNDSQANSPRESYQHRGFGKMLLKEAERIAVNNNYHTIAVISGVGVRKYYEKCGYALNNNYMMKDLDFYDDVDKAAWFISIILIIYCVGNAFFCMCYL</sequence>
<dbReference type="InterPro" id="IPR006638">
    <property type="entry name" value="Elp3/MiaA/NifB-like_rSAM"/>
</dbReference>
<dbReference type="InterPro" id="IPR000182">
    <property type="entry name" value="GNAT_dom"/>
</dbReference>
<dbReference type="SFLD" id="SFLDS00029">
    <property type="entry name" value="Radical_SAM"/>
    <property type="match status" value="1"/>
</dbReference>
<evidence type="ECO:0000256" key="3">
    <source>
        <dbReference type="ARBA" id="ARBA00005494"/>
    </source>
</evidence>
<accession>A0A6C0HX21</accession>
<dbReference type="GO" id="GO:0106261">
    <property type="term" value="F:tRNA uridine(34) acetyltransferase activity"/>
    <property type="evidence" value="ECO:0007669"/>
    <property type="project" value="UniProtKB-EC"/>
</dbReference>
<protein>
    <recommendedName>
        <fullName evidence="14">tRNA carboxymethyluridine synthase</fullName>
        <ecNumber evidence="14">2.3.1.311</ecNumber>
    </recommendedName>
</protein>
<dbReference type="SFLD" id="SFLDG01086">
    <property type="entry name" value="elongater_protein-like"/>
    <property type="match status" value="1"/>
</dbReference>
<dbReference type="InterPro" id="IPR039661">
    <property type="entry name" value="ELP3"/>
</dbReference>
<reference evidence="18" key="1">
    <citation type="journal article" date="2020" name="Nature">
        <title>Giant virus diversity and host interactions through global metagenomics.</title>
        <authorList>
            <person name="Schulz F."/>
            <person name="Roux S."/>
            <person name="Paez-Espino D."/>
            <person name="Jungbluth S."/>
            <person name="Walsh D.A."/>
            <person name="Denef V.J."/>
            <person name="McMahon K.D."/>
            <person name="Konstantinidis K.T."/>
            <person name="Eloe-Fadrosh E.A."/>
            <person name="Kyrpides N.C."/>
            <person name="Woyke T."/>
        </authorList>
    </citation>
    <scope>NUCLEOTIDE SEQUENCE</scope>
    <source>
        <strain evidence="18">GVMAG-M-3300023184-177</strain>
    </source>
</reference>
<dbReference type="GO" id="GO:0005737">
    <property type="term" value="C:cytoplasm"/>
    <property type="evidence" value="ECO:0007669"/>
    <property type="project" value="TreeGrafter"/>
</dbReference>
<keyword evidence="13" id="KW-0012">Acyltransferase</keyword>
<dbReference type="PANTHER" id="PTHR11135:SF2">
    <property type="entry name" value="ELONGATOR COMPLEX PROTEIN 3"/>
    <property type="match status" value="1"/>
</dbReference>
<dbReference type="Pfam" id="PF16199">
    <property type="entry name" value="Radical_SAM_C"/>
    <property type="match status" value="1"/>
</dbReference>
<keyword evidence="16" id="KW-0472">Membrane</keyword>
<dbReference type="GO" id="GO:0002926">
    <property type="term" value="P:tRNA wobble base 5-methoxycarbonylmethyl-2-thiouridinylation"/>
    <property type="evidence" value="ECO:0007669"/>
    <property type="project" value="TreeGrafter"/>
</dbReference>
<evidence type="ECO:0000256" key="15">
    <source>
        <dbReference type="ARBA" id="ARBA00047372"/>
    </source>
</evidence>
<dbReference type="InterPro" id="IPR016181">
    <property type="entry name" value="Acyl_CoA_acyltransferase"/>
</dbReference>
<keyword evidence="10" id="KW-0694">RNA-binding</keyword>
<evidence type="ECO:0000256" key="1">
    <source>
        <dbReference type="ARBA" id="ARBA00001966"/>
    </source>
</evidence>
<dbReference type="InterPro" id="IPR007197">
    <property type="entry name" value="rSAM"/>
</dbReference>
<keyword evidence="5" id="KW-0820">tRNA-binding</keyword>
<dbReference type="Pfam" id="PF00583">
    <property type="entry name" value="Acetyltransf_1"/>
    <property type="match status" value="1"/>
</dbReference>